<dbReference type="NCBIfam" id="TIGR00255">
    <property type="entry name" value="YicC/YloC family endoribonuclease"/>
    <property type="match status" value="1"/>
</dbReference>
<dbReference type="GO" id="GO:0016787">
    <property type="term" value="F:hydrolase activity"/>
    <property type="evidence" value="ECO:0007669"/>
    <property type="project" value="UniProtKB-KW"/>
</dbReference>
<keyword evidence="4" id="KW-0378">Hydrolase</keyword>
<dbReference type="Proteomes" id="UP000076066">
    <property type="component" value="Chromosome"/>
</dbReference>
<dbReference type="InterPro" id="IPR013551">
    <property type="entry name" value="YicC-like_C"/>
</dbReference>
<feature type="domain" description="Endoribonuclease YicC-like C-terminal" evidence="7">
    <location>
        <begin position="184"/>
        <end position="299"/>
    </location>
</feature>
<dbReference type="OrthoDB" id="9771229at2"/>
<evidence type="ECO:0000256" key="4">
    <source>
        <dbReference type="ARBA" id="ARBA00022801"/>
    </source>
</evidence>
<comment type="cofactor">
    <cofactor evidence="1">
        <name>a divalent metal cation</name>
        <dbReference type="ChEBI" id="CHEBI:60240"/>
    </cofactor>
</comment>
<sequence>MGIASMTGFSSAQGQDQGRALSWIWEARSVNGKGLDIRIRWPQGWDSIEAPARDLAQKCLSRGSIALSLSLNDSSRSASGLTINREWLATLIALAKDLPSPVGQPRLDGLLRVRGVIEENAEPSEAGEHFQTPDLVAAVLETLSKALGGLVAVRCEEGSRLYTVLQGHLASLESLIQQAGETASARPGSVRRRLEQQLAVLLDSKVPVPEERLAQELALIATRLDIREELDRLSAHVAQARQLLETGGVCGRRLDFLCQEFNREANTLCSKSQDSDLTRLGLDLKTVIDQLREQVQNIE</sequence>
<evidence type="ECO:0008006" key="10">
    <source>
        <dbReference type="Google" id="ProtNLM"/>
    </source>
</evidence>
<evidence type="ECO:0000256" key="1">
    <source>
        <dbReference type="ARBA" id="ARBA00001968"/>
    </source>
</evidence>
<evidence type="ECO:0000259" key="6">
    <source>
        <dbReference type="Pfam" id="PF03755"/>
    </source>
</evidence>
<gene>
    <name evidence="8" type="ORF">AY555_00520</name>
</gene>
<dbReference type="RefSeq" id="WP_066132007.1">
    <property type="nucleotide sequence ID" value="NZ_CP014525.1"/>
</dbReference>
<dbReference type="InterPro" id="IPR005229">
    <property type="entry name" value="YicC/YloC-like"/>
</dbReference>
<evidence type="ECO:0000256" key="3">
    <source>
        <dbReference type="ARBA" id="ARBA00022759"/>
    </source>
</evidence>
<dbReference type="STRING" id="1549855.AY555_00520"/>
<dbReference type="InterPro" id="IPR013527">
    <property type="entry name" value="YicC-like_N"/>
</dbReference>
<protein>
    <recommendedName>
        <fullName evidence="10">YicC family protein</fullName>
    </recommendedName>
</protein>
<dbReference type="Pfam" id="PF03755">
    <property type="entry name" value="YicC-like_N"/>
    <property type="match status" value="1"/>
</dbReference>
<feature type="domain" description="Endoribonuclease YicC-like N-terminal" evidence="6">
    <location>
        <begin position="3"/>
        <end position="162"/>
    </location>
</feature>
<evidence type="ECO:0000256" key="2">
    <source>
        <dbReference type="ARBA" id="ARBA00022722"/>
    </source>
</evidence>
<dbReference type="Pfam" id="PF08340">
    <property type="entry name" value="YicC-like_C"/>
    <property type="match status" value="1"/>
</dbReference>
<evidence type="ECO:0000313" key="9">
    <source>
        <dbReference type="Proteomes" id="UP000076066"/>
    </source>
</evidence>
<accession>A0A143DCA2</accession>
<dbReference type="PANTHER" id="PTHR30636">
    <property type="entry name" value="UPF0701 PROTEIN YICC"/>
    <property type="match status" value="1"/>
</dbReference>
<keyword evidence="9" id="KW-1185">Reference proteome</keyword>
<name>A0A143DCA2_9PROT</name>
<reference evidence="8 9" key="1">
    <citation type="submission" date="2016-02" db="EMBL/GenBank/DDBJ databases">
        <title>Complete Genome of H5569, the type strain of the newly described species Haematospirillium jordaniae.</title>
        <authorList>
            <person name="Nicholson A.C."/>
            <person name="Humrighouse B.W."/>
            <person name="Loparov V."/>
            <person name="McQuiston J.R."/>
        </authorList>
    </citation>
    <scope>NUCLEOTIDE SEQUENCE [LARGE SCALE GENOMIC DNA]</scope>
    <source>
        <strain evidence="8 9">H5569</strain>
    </source>
</reference>
<dbReference type="AlphaFoldDB" id="A0A143DCA2"/>
<dbReference type="GeneID" id="53315645"/>
<dbReference type="PANTHER" id="PTHR30636:SF3">
    <property type="entry name" value="UPF0701 PROTEIN YICC"/>
    <property type="match status" value="1"/>
</dbReference>
<evidence type="ECO:0000313" key="8">
    <source>
        <dbReference type="EMBL" id="AMW33903.1"/>
    </source>
</evidence>
<proteinExistence type="inferred from homology"/>
<comment type="similarity">
    <text evidence="5">Belongs to the YicC/YloC family.</text>
</comment>
<dbReference type="EMBL" id="CP014525">
    <property type="protein sequence ID" value="AMW33903.1"/>
    <property type="molecule type" value="Genomic_DNA"/>
</dbReference>
<organism evidence="8 9">
    <name type="scientific">Haematospirillum jordaniae</name>
    <dbReference type="NCBI Taxonomy" id="1549855"/>
    <lineage>
        <taxon>Bacteria</taxon>
        <taxon>Pseudomonadati</taxon>
        <taxon>Pseudomonadota</taxon>
        <taxon>Alphaproteobacteria</taxon>
        <taxon>Rhodospirillales</taxon>
        <taxon>Novispirillaceae</taxon>
        <taxon>Haematospirillum</taxon>
    </lineage>
</organism>
<dbReference type="KEGG" id="hjo:AY555_00520"/>
<dbReference type="GO" id="GO:0004521">
    <property type="term" value="F:RNA endonuclease activity"/>
    <property type="evidence" value="ECO:0007669"/>
    <property type="project" value="InterPro"/>
</dbReference>
<evidence type="ECO:0000259" key="7">
    <source>
        <dbReference type="Pfam" id="PF08340"/>
    </source>
</evidence>
<keyword evidence="2" id="KW-0540">Nuclease</keyword>
<evidence type="ECO:0000256" key="5">
    <source>
        <dbReference type="ARBA" id="ARBA00035648"/>
    </source>
</evidence>
<keyword evidence="3" id="KW-0255">Endonuclease</keyword>